<dbReference type="Proteomes" id="UP000609323">
    <property type="component" value="Unassembled WGS sequence"/>
</dbReference>
<comment type="caution">
    <text evidence="1">The sequence shown here is derived from an EMBL/GenBank/DDBJ whole genome shotgun (WGS) entry which is preliminary data.</text>
</comment>
<dbReference type="EMBL" id="BMHF01000011">
    <property type="protein sequence ID" value="GGA43766.1"/>
    <property type="molecule type" value="Genomic_DNA"/>
</dbReference>
<proteinExistence type="predicted"/>
<dbReference type="RefSeq" id="WP_094094443.1">
    <property type="nucleotide sequence ID" value="NZ_BMHF01000011.1"/>
</dbReference>
<keyword evidence="2" id="KW-1185">Reference proteome</keyword>
<name>A0ABQ1GH52_9BACL</name>
<organism evidence="1 2">
    <name type="scientific">Paenibacillus physcomitrellae</name>
    <dbReference type="NCBI Taxonomy" id="1619311"/>
    <lineage>
        <taxon>Bacteria</taxon>
        <taxon>Bacillati</taxon>
        <taxon>Bacillota</taxon>
        <taxon>Bacilli</taxon>
        <taxon>Bacillales</taxon>
        <taxon>Paenibacillaceae</taxon>
        <taxon>Paenibacillus</taxon>
    </lineage>
</organism>
<evidence type="ECO:0008006" key="3">
    <source>
        <dbReference type="Google" id="ProtNLM"/>
    </source>
</evidence>
<protein>
    <recommendedName>
        <fullName evidence="3">Glycosyltransferase</fullName>
    </recommendedName>
</protein>
<sequence>MITLALWIVAGYALAALAVHGLYRRSLNHSAAGERRFVHYVLVTRNHGRQLEWYLRAISWYAKLSSKPHLVTLVDEHSEDDTLAIAERMNRAEGMELQVIRFSGELSREDLAQHSPELEQEGFLFIDLRKPGEAAKIPYVHVV</sequence>
<gene>
    <name evidence="1" type="ORF">GCM10010917_31330</name>
</gene>
<evidence type="ECO:0000313" key="1">
    <source>
        <dbReference type="EMBL" id="GGA43766.1"/>
    </source>
</evidence>
<evidence type="ECO:0000313" key="2">
    <source>
        <dbReference type="Proteomes" id="UP000609323"/>
    </source>
</evidence>
<reference evidence="2" key="1">
    <citation type="journal article" date="2019" name="Int. J. Syst. Evol. Microbiol.">
        <title>The Global Catalogue of Microorganisms (GCM) 10K type strain sequencing project: providing services to taxonomists for standard genome sequencing and annotation.</title>
        <authorList>
            <consortium name="The Broad Institute Genomics Platform"/>
            <consortium name="The Broad Institute Genome Sequencing Center for Infectious Disease"/>
            <person name="Wu L."/>
            <person name="Ma J."/>
        </authorList>
    </citation>
    <scope>NUCLEOTIDE SEQUENCE [LARGE SCALE GENOMIC DNA]</scope>
    <source>
        <strain evidence="2">CGMCC 1.15044</strain>
    </source>
</reference>
<accession>A0ABQ1GH52</accession>
<dbReference type="CDD" id="cd00761">
    <property type="entry name" value="Glyco_tranf_GTA_type"/>
    <property type="match status" value="1"/>
</dbReference>